<protein>
    <submittedName>
        <fullName evidence="2">Uncharacterized protein</fullName>
    </submittedName>
</protein>
<sequence length="156" mass="17568">MVAWIKNRIQESHPWKDKKAIRKQQKKENTLQEQRHWPPPERTRKNEQSEAEALTLVAVLSGGEGWALWEQASSQHHISDQFQAAVEPLAVASADLGGTASTNNVAGVSVEVGKKNFLQDGGGGCGGGGDGRRRHHWSSWLKHEHQRLLRGRWRLW</sequence>
<feature type="region of interest" description="Disordered" evidence="1">
    <location>
        <begin position="14"/>
        <end position="49"/>
    </location>
</feature>
<accession>A0A9D5CUW9</accession>
<reference evidence="2" key="2">
    <citation type="journal article" date="2022" name="Hortic Res">
        <title>The genome of Dioscorea zingiberensis sheds light on the biosynthesis, origin and evolution of the medicinally important diosgenin saponins.</title>
        <authorList>
            <person name="Li Y."/>
            <person name="Tan C."/>
            <person name="Li Z."/>
            <person name="Guo J."/>
            <person name="Li S."/>
            <person name="Chen X."/>
            <person name="Wang C."/>
            <person name="Dai X."/>
            <person name="Yang H."/>
            <person name="Song W."/>
            <person name="Hou L."/>
            <person name="Xu J."/>
            <person name="Tong Z."/>
            <person name="Xu A."/>
            <person name="Yuan X."/>
            <person name="Wang W."/>
            <person name="Yang Q."/>
            <person name="Chen L."/>
            <person name="Sun Z."/>
            <person name="Wang K."/>
            <person name="Pan B."/>
            <person name="Chen J."/>
            <person name="Bao Y."/>
            <person name="Liu F."/>
            <person name="Qi X."/>
            <person name="Gang D.R."/>
            <person name="Wen J."/>
            <person name="Li J."/>
        </authorList>
    </citation>
    <scope>NUCLEOTIDE SEQUENCE</scope>
    <source>
        <strain evidence="2">Dzin_1.0</strain>
    </source>
</reference>
<feature type="compositionally biased region" description="Basic and acidic residues" evidence="1">
    <location>
        <begin position="26"/>
        <end position="48"/>
    </location>
</feature>
<evidence type="ECO:0000313" key="3">
    <source>
        <dbReference type="Proteomes" id="UP001085076"/>
    </source>
</evidence>
<keyword evidence="3" id="KW-1185">Reference proteome</keyword>
<dbReference type="AlphaFoldDB" id="A0A9D5CUW9"/>
<name>A0A9D5CUW9_9LILI</name>
<reference evidence="2" key="1">
    <citation type="submission" date="2021-03" db="EMBL/GenBank/DDBJ databases">
        <authorList>
            <person name="Li Z."/>
            <person name="Yang C."/>
        </authorList>
    </citation>
    <scope>NUCLEOTIDE SEQUENCE</scope>
    <source>
        <strain evidence="2">Dzin_1.0</strain>
        <tissue evidence="2">Leaf</tissue>
    </source>
</reference>
<comment type="caution">
    <text evidence="2">The sequence shown here is derived from an EMBL/GenBank/DDBJ whole genome shotgun (WGS) entry which is preliminary data.</text>
</comment>
<organism evidence="2 3">
    <name type="scientific">Dioscorea zingiberensis</name>
    <dbReference type="NCBI Taxonomy" id="325984"/>
    <lineage>
        <taxon>Eukaryota</taxon>
        <taxon>Viridiplantae</taxon>
        <taxon>Streptophyta</taxon>
        <taxon>Embryophyta</taxon>
        <taxon>Tracheophyta</taxon>
        <taxon>Spermatophyta</taxon>
        <taxon>Magnoliopsida</taxon>
        <taxon>Liliopsida</taxon>
        <taxon>Dioscoreales</taxon>
        <taxon>Dioscoreaceae</taxon>
        <taxon>Dioscorea</taxon>
    </lineage>
</organism>
<dbReference type="EMBL" id="JAGGNH010000002">
    <property type="protein sequence ID" value="KAJ0980196.1"/>
    <property type="molecule type" value="Genomic_DNA"/>
</dbReference>
<dbReference type="Proteomes" id="UP001085076">
    <property type="component" value="Miscellaneous, Linkage group lg02"/>
</dbReference>
<evidence type="ECO:0000256" key="1">
    <source>
        <dbReference type="SAM" id="MobiDB-lite"/>
    </source>
</evidence>
<evidence type="ECO:0000313" key="2">
    <source>
        <dbReference type="EMBL" id="KAJ0980196.1"/>
    </source>
</evidence>
<proteinExistence type="predicted"/>
<gene>
    <name evidence="2" type="ORF">J5N97_008451</name>
</gene>